<dbReference type="RefSeq" id="YP_009100736.1">
    <property type="nucleotide sequence ID" value="NC_025437.1"/>
</dbReference>
<dbReference type="EMBL" id="KM407600">
    <property type="protein sequence ID" value="AIM50776.1"/>
    <property type="molecule type" value="Genomic_DNA"/>
</dbReference>
<evidence type="ECO:0000313" key="2">
    <source>
        <dbReference type="Proteomes" id="UP000029363"/>
    </source>
</evidence>
<accession>A0A088FVX6</accession>
<dbReference type="KEGG" id="vg:22277442"/>
<reference evidence="1 2" key="1">
    <citation type="submission" date="2014-08" db="EMBL/GenBank/DDBJ databases">
        <title>Isolation and development of bioluminescent reporter phages for bacterial dysentery.</title>
        <authorList>
            <person name="Schofield D.A."/>
            <person name="Wray D.J."/>
            <person name="Molineux I.J."/>
        </authorList>
    </citation>
    <scope>NUCLEOTIDE SEQUENCE [LARGE SCALE GENOMIC DNA]</scope>
</reference>
<organism evidence="1 2">
    <name type="scientific">Shigella phage Shf125875</name>
    <dbReference type="NCBI Taxonomy" id="1541825"/>
    <lineage>
        <taxon>Viruses</taxon>
        <taxon>Duplodnaviria</taxon>
        <taxon>Heunggongvirae</taxon>
        <taxon>Uroviricota</taxon>
        <taxon>Caudoviricetes</taxon>
        <taxon>Pantevenvirales</taxon>
        <taxon>Straboviridae</taxon>
        <taxon>Tevenvirinae</taxon>
        <taxon>Mosigvirus</taxon>
        <taxon>Mosigvirus utam</taxon>
    </lineage>
</organism>
<dbReference type="GeneID" id="22277442"/>
<dbReference type="Proteomes" id="UP000029363">
    <property type="component" value="Segment"/>
</dbReference>
<proteinExistence type="predicted"/>
<sequence>MNLNLILPLKKIILPQSNKKVMIPKLGLKHYNLLKDVKGPDENMKILADSICKNMSPADFDFACLHILEFNNKLKSEVEKDGFTYKLDDVYVCQRTEFQFQGNTFYFRPPGKFEQFATISEMLSNCLIKVNDEEKEISFLEMPAFVIKWAEDLSTTIAIPGPNGPIKGIAEIIGLLE</sequence>
<name>A0A088FVX6_9CAUD</name>
<evidence type="ECO:0000313" key="1">
    <source>
        <dbReference type="EMBL" id="AIM50776.1"/>
    </source>
</evidence>
<protein>
    <submittedName>
        <fullName evidence="1">Baseplate hub distal subunit</fullName>
    </submittedName>
</protein>
<dbReference type="Pfam" id="PF11110">
    <property type="entry name" value="Phage_hub_GP28"/>
    <property type="match status" value="1"/>
</dbReference>
<dbReference type="InterPro" id="IPR024342">
    <property type="entry name" value="Phage_T4_Gp28"/>
</dbReference>
<keyword evidence="2" id="KW-1185">Reference proteome</keyword>